<dbReference type="Gene3D" id="1.20.920.10">
    <property type="entry name" value="Bromodomain-like"/>
    <property type="match status" value="1"/>
</dbReference>
<keyword evidence="2" id="KW-0479">Metal-binding</keyword>
<dbReference type="InterPro" id="IPR043563">
    <property type="entry name" value="Sp110/Sp140/Sp140L-like"/>
</dbReference>
<evidence type="ECO:0000313" key="14">
    <source>
        <dbReference type="Proteomes" id="UP000829720"/>
    </source>
</evidence>
<proteinExistence type="predicted"/>
<accession>A0A8T3CW66</accession>
<dbReference type="CDD" id="cd15541">
    <property type="entry name" value="PHD_TIF1_like"/>
    <property type="match status" value="1"/>
</dbReference>
<dbReference type="SUPFAM" id="SSF47370">
    <property type="entry name" value="Bromodomain"/>
    <property type="match status" value="1"/>
</dbReference>
<dbReference type="Proteomes" id="UP000829720">
    <property type="component" value="Unassembled WGS sequence"/>
</dbReference>
<feature type="domain" description="HSR" evidence="12">
    <location>
        <begin position="1"/>
        <end position="111"/>
    </location>
</feature>
<dbReference type="Pfam" id="PF00439">
    <property type="entry name" value="Bromodomain"/>
    <property type="match status" value="1"/>
</dbReference>
<evidence type="ECO:0000259" key="10">
    <source>
        <dbReference type="PROSITE" id="PS50016"/>
    </source>
</evidence>
<dbReference type="EMBL" id="JAERUA010000019">
    <property type="protein sequence ID" value="KAI1886698.1"/>
    <property type="molecule type" value="Genomic_DNA"/>
</dbReference>
<dbReference type="InterPro" id="IPR004865">
    <property type="entry name" value="HSR_dom"/>
</dbReference>
<dbReference type="InterPro" id="IPR019787">
    <property type="entry name" value="Znf_PHD-finger"/>
</dbReference>
<evidence type="ECO:0000256" key="5">
    <source>
        <dbReference type="ARBA" id="ARBA00023117"/>
    </source>
</evidence>
<feature type="compositionally biased region" description="Low complexity" evidence="8">
    <location>
        <begin position="187"/>
        <end position="196"/>
    </location>
</feature>
<evidence type="ECO:0000256" key="2">
    <source>
        <dbReference type="ARBA" id="ARBA00022723"/>
    </source>
</evidence>
<evidence type="ECO:0000256" key="7">
    <source>
        <dbReference type="PROSITE-ProRule" id="PRU00146"/>
    </source>
</evidence>
<feature type="domain" description="SAND" evidence="11">
    <location>
        <begin position="211"/>
        <end position="293"/>
    </location>
</feature>
<dbReference type="AlphaFoldDB" id="A0A8T3CW66"/>
<dbReference type="InterPro" id="IPR010919">
    <property type="entry name" value="SAND-like_dom_sf"/>
</dbReference>
<evidence type="ECO:0000313" key="13">
    <source>
        <dbReference type="EMBL" id="KAI1886698.1"/>
    </source>
</evidence>
<dbReference type="PROSITE" id="PS50016">
    <property type="entry name" value="ZF_PHD_2"/>
    <property type="match status" value="1"/>
</dbReference>
<dbReference type="CDD" id="cd04369">
    <property type="entry name" value="Bromodomain"/>
    <property type="match status" value="1"/>
</dbReference>
<comment type="caution">
    <text evidence="13">The sequence shown here is derived from an EMBL/GenBank/DDBJ whole genome shotgun (WGS) entry which is preliminary data.</text>
</comment>
<dbReference type="InterPro" id="IPR001965">
    <property type="entry name" value="Znf_PHD"/>
</dbReference>
<evidence type="ECO:0000256" key="3">
    <source>
        <dbReference type="ARBA" id="ARBA00022771"/>
    </source>
</evidence>
<dbReference type="SMART" id="SM00297">
    <property type="entry name" value="BROMO"/>
    <property type="match status" value="1"/>
</dbReference>
<feature type="region of interest" description="Disordered" evidence="8">
    <location>
        <begin position="302"/>
        <end position="332"/>
    </location>
</feature>
<dbReference type="GO" id="GO:0003677">
    <property type="term" value="F:DNA binding"/>
    <property type="evidence" value="ECO:0007669"/>
    <property type="project" value="InterPro"/>
</dbReference>
<feature type="domain" description="PHD-type" evidence="10">
    <location>
        <begin position="433"/>
        <end position="483"/>
    </location>
</feature>
<feature type="region of interest" description="Disordered" evidence="8">
    <location>
        <begin position="110"/>
        <end position="215"/>
    </location>
</feature>
<dbReference type="SMART" id="SM00249">
    <property type="entry name" value="PHD"/>
    <property type="match status" value="1"/>
</dbReference>
<keyword evidence="1" id="KW-0597">Phosphoprotein</keyword>
<name>A0A8T3CW66_9TELE</name>
<dbReference type="InterPro" id="IPR036427">
    <property type="entry name" value="Bromodomain-like_sf"/>
</dbReference>
<dbReference type="GO" id="GO:0008270">
    <property type="term" value="F:zinc ion binding"/>
    <property type="evidence" value="ECO:0007669"/>
    <property type="project" value="UniProtKB-KW"/>
</dbReference>
<dbReference type="GO" id="GO:0005634">
    <property type="term" value="C:nucleus"/>
    <property type="evidence" value="ECO:0007669"/>
    <property type="project" value="InterPro"/>
</dbReference>
<evidence type="ECO:0000256" key="8">
    <source>
        <dbReference type="SAM" id="MobiDB-lite"/>
    </source>
</evidence>
<feature type="domain" description="SAND" evidence="11">
    <location>
        <begin position="328"/>
        <end position="411"/>
    </location>
</feature>
<evidence type="ECO:0000256" key="4">
    <source>
        <dbReference type="ARBA" id="ARBA00022833"/>
    </source>
</evidence>
<dbReference type="GO" id="GO:0000981">
    <property type="term" value="F:DNA-binding transcription factor activity, RNA polymerase II-specific"/>
    <property type="evidence" value="ECO:0007669"/>
    <property type="project" value="TreeGrafter"/>
</dbReference>
<dbReference type="PROSITE" id="PS50014">
    <property type="entry name" value="BROMODOMAIN_2"/>
    <property type="match status" value="1"/>
</dbReference>
<dbReference type="Pfam" id="PF01342">
    <property type="entry name" value="SAND"/>
    <property type="match status" value="2"/>
</dbReference>
<organism evidence="13 14">
    <name type="scientific">Albula goreensis</name>
    <dbReference type="NCBI Taxonomy" id="1534307"/>
    <lineage>
        <taxon>Eukaryota</taxon>
        <taxon>Metazoa</taxon>
        <taxon>Chordata</taxon>
        <taxon>Craniata</taxon>
        <taxon>Vertebrata</taxon>
        <taxon>Euteleostomi</taxon>
        <taxon>Actinopterygii</taxon>
        <taxon>Neopterygii</taxon>
        <taxon>Teleostei</taxon>
        <taxon>Albuliformes</taxon>
        <taxon>Albulidae</taxon>
        <taxon>Albula</taxon>
    </lineage>
</organism>
<evidence type="ECO:0000256" key="1">
    <source>
        <dbReference type="ARBA" id="ARBA00022553"/>
    </source>
</evidence>
<dbReference type="Gene3D" id="3.30.40.10">
    <property type="entry name" value="Zinc/RING finger domain, C3HC4 (zinc finger)"/>
    <property type="match status" value="1"/>
</dbReference>
<protein>
    <recommendedName>
        <fullName evidence="15">Nuclear body protein SP140-like protein</fullName>
    </recommendedName>
</protein>
<dbReference type="InterPro" id="IPR001487">
    <property type="entry name" value="Bromodomain"/>
</dbReference>
<dbReference type="SUPFAM" id="SSF57903">
    <property type="entry name" value="FYVE/PHD zinc finger"/>
    <property type="match status" value="1"/>
</dbReference>
<gene>
    <name evidence="13" type="ORF">AGOR_G00198470</name>
</gene>
<dbReference type="Pfam" id="PF03172">
    <property type="entry name" value="HSR"/>
    <property type="match status" value="1"/>
</dbReference>
<sequence>MEPSSLDFQSDDELLGFFRKKKTEISCINQPHIFLSQLRDHDLVQEDVYKKVNRMKSQQQRERMLYQILDRLETDQPHRIRTFWECVFKPHILQRYPELSSLRDSLMEGQNVEMERESMVENTRANSRARREETVEESQPHPSTQHTPCQRRSQTRSQSSQESTSATLINPGSSIQEGGMREIQPGPSTQRTPVQRRPQRQPHTESNRSPSQNVESDAFWKKRFLPVNCGNEEGILDKYRLAKGQDCIRIRGNWVSPSKFEKCGGRASSRKWKESIRCKNITLQQLIQEGHLEYSAQKRRICPSRGPTMDSYSGEESDAESMDERESNDDVGMSASEDNCLSVTCGSASGTLHKDRFAREDRGRCIQTGNKWLTPEDFRKESTPVNFRSVKNIIMCQGVSLSSLIEQGILKRHSLLCECDRCTGETQQDQGNDDFCFICADGGELVCCDQCPRAFHPTCHLPEVEDSMLNYEEIWVCTYCLLKEQSMSTGHMSLSQAQGCCISDYMLHCQYLLMNVYKADKQHSIAAVFSTNPCNIKDYEKVIKRPMWLNKIAENLQFEKYSSVGQFASDIKLIFDNCSIFNKGKEIEKKGDQLYTLFKNEFKKLFNIQE</sequence>
<dbReference type="SUPFAM" id="SSF63763">
    <property type="entry name" value="SAND domain-like"/>
    <property type="match status" value="2"/>
</dbReference>
<dbReference type="PANTHER" id="PTHR46386:SF1">
    <property type="entry name" value="NUCLEAR BODY PROTEIN SP140-LIKE PROTEIN"/>
    <property type="match status" value="1"/>
</dbReference>
<dbReference type="PROSITE" id="PS51414">
    <property type="entry name" value="HSR"/>
    <property type="match status" value="1"/>
</dbReference>
<evidence type="ECO:0000256" key="6">
    <source>
        <dbReference type="PROSITE-ProRule" id="PRU00035"/>
    </source>
</evidence>
<evidence type="ECO:0000259" key="12">
    <source>
        <dbReference type="PROSITE" id="PS51414"/>
    </source>
</evidence>
<dbReference type="InterPro" id="IPR013083">
    <property type="entry name" value="Znf_RING/FYVE/PHD"/>
</dbReference>
<evidence type="ECO:0008006" key="15">
    <source>
        <dbReference type="Google" id="ProtNLM"/>
    </source>
</evidence>
<feature type="compositionally biased region" description="Acidic residues" evidence="8">
    <location>
        <begin position="313"/>
        <end position="329"/>
    </location>
</feature>
<dbReference type="InterPro" id="IPR000770">
    <property type="entry name" value="SAND_dom"/>
</dbReference>
<dbReference type="PROSITE" id="PS50864">
    <property type="entry name" value="SAND"/>
    <property type="match status" value="2"/>
</dbReference>
<evidence type="ECO:0000259" key="9">
    <source>
        <dbReference type="PROSITE" id="PS50014"/>
    </source>
</evidence>
<dbReference type="Gene3D" id="3.10.390.10">
    <property type="entry name" value="SAND domain-like"/>
    <property type="match status" value="2"/>
</dbReference>
<feature type="compositionally biased region" description="Low complexity" evidence="8">
    <location>
        <begin position="150"/>
        <end position="167"/>
    </location>
</feature>
<evidence type="ECO:0000259" key="11">
    <source>
        <dbReference type="PROSITE" id="PS50864"/>
    </source>
</evidence>
<reference evidence="13" key="1">
    <citation type="submission" date="2021-01" db="EMBL/GenBank/DDBJ databases">
        <authorList>
            <person name="Zahm M."/>
            <person name="Roques C."/>
            <person name="Cabau C."/>
            <person name="Klopp C."/>
            <person name="Donnadieu C."/>
            <person name="Jouanno E."/>
            <person name="Lampietro C."/>
            <person name="Louis A."/>
            <person name="Herpin A."/>
            <person name="Echchiki A."/>
            <person name="Berthelot C."/>
            <person name="Parey E."/>
            <person name="Roest-Crollius H."/>
            <person name="Braasch I."/>
            <person name="Postlethwait J."/>
            <person name="Bobe J."/>
            <person name="Montfort J."/>
            <person name="Bouchez O."/>
            <person name="Begum T."/>
            <person name="Mejri S."/>
            <person name="Adams A."/>
            <person name="Chen W.-J."/>
            <person name="Guiguen Y."/>
        </authorList>
    </citation>
    <scope>NUCLEOTIDE SEQUENCE</scope>
    <source>
        <tissue evidence="13">Blood</tissue>
    </source>
</reference>
<dbReference type="PRINTS" id="PR00503">
    <property type="entry name" value="BROMODOMAIN"/>
</dbReference>
<keyword evidence="5 6" id="KW-0103">Bromodomain</keyword>
<dbReference type="InterPro" id="IPR011011">
    <property type="entry name" value="Znf_FYVE_PHD"/>
</dbReference>
<dbReference type="SMART" id="SM00258">
    <property type="entry name" value="SAND"/>
    <property type="match status" value="2"/>
</dbReference>
<keyword evidence="3 7" id="KW-0863">Zinc-finger</keyword>
<dbReference type="OrthoDB" id="1870062at2759"/>
<keyword evidence="4" id="KW-0862">Zinc</keyword>
<feature type="domain" description="Bromo" evidence="9">
    <location>
        <begin position="535"/>
        <end position="589"/>
    </location>
</feature>
<keyword evidence="14" id="KW-1185">Reference proteome</keyword>
<dbReference type="Pfam" id="PF00628">
    <property type="entry name" value="PHD"/>
    <property type="match status" value="1"/>
</dbReference>
<dbReference type="PANTHER" id="PTHR46386">
    <property type="entry name" value="NUCLEAR BODY PROTEIN SP140"/>
    <property type="match status" value="1"/>
</dbReference>